<gene>
    <name evidence="2" type="ORF">PHYSODRAFT_510221</name>
</gene>
<dbReference type="InParanoid" id="G4ZM54"/>
<feature type="compositionally biased region" description="Acidic residues" evidence="1">
    <location>
        <begin position="105"/>
        <end position="132"/>
    </location>
</feature>
<reference evidence="2 3" key="1">
    <citation type="journal article" date="2006" name="Science">
        <title>Phytophthora genome sequences uncover evolutionary origins and mechanisms of pathogenesis.</title>
        <authorList>
            <person name="Tyler B.M."/>
            <person name="Tripathy S."/>
            <person name="Zhang X."/>
            <person name="Dehal P."/>
            <person name="Jiang R.H."/>
            <person name="Aerts A."/>
            <person name="Arredondo F.D."/>
            <person name="Baxter L."/>
            <person name="Bensasson D."/>
            <person name="Beynon J.L."/>
            <person name="Chapman J."/>
            <person name="Damasceno C.M."/>
            <person name="Dorrance A.E."/>
            <person name="Dou D."/>
            <person name="Dickerman A.W."/>
            <person name="Dubchak I.L."/>
            <person name="Garbelotto M."/>
            <person name="Gijzen M."/>
            <person name="Gordon S.G."/>
            <person name="Govers F."/>
            <person name="Grunwald N.J."/>
            <person name="Huang W."/>
            <person name="Ivors K.L."/>
            <person name="Jones R.W."/>
            <person name="Kamoun S."/>
            <person name="Krampis K."/>
            <person name="Lamour K.H."/>
            <person name="Lee M.K."/>
            <person name="McDonald W.H."/>
            <person name="Medina M."/>
            <person name="Meijer H.J."/>
            <person name="Nordberg E.K."/>
            <person name="Maclean D.J."/>
            <person name="Ospina-Giraldo M.D."/>
            <person name="Morris P.F."/>
            <person name="Phuntumart V."/>
            <person name="Putnam N.H."/>
            <person name="Rash S."/>
            <person name="Rose J.K."/>
            <person name="Sakihama Y."/>
            <person name="Salamov A.A."/>
            <person name="Savidor A."/>
            <person name="Scheuring C.F."/>
            <person name="Smith B.M."/>
            <person name="Sobral B.W."/>
            <person name="Terry A."/>
            <person name="Torto-Alalibo T.A."/>
            <person name="Win J."/>
            <person name="Xu Z."/>
            <person name="Zhang H."/>
            <person name="Grigoriev I.V."/>
            <person name="Rokhsar D.S."/>
            <person name="Boore J.L."/>
        </authorList>
    </citation>
    <scope>NUCLEOTIDE SEQUENCE [LARGE SCALE GENOMIC DNA]</scope>
    <source>
        <strain evidence="2 3">P6497</strain>
    </source>
</reference>
<dbReference type="OMA" id="YMSQIRV"/>
<sequence>MFVFESVAGGALALLDVATKAQLPFEEYVVVAGRVQSARQLTCLGGRVKRDGKRRLLVVPLIGQAQDAQTPSVQVLDVGEVAVNLLLGVKACFPSLVRKNPLAEPMDDDDSDSEEEEEAHMEQESDSAAEDPEANRQKQLQAEAVEYMNQTRVKVLASLDELFSAFQIADPTNVLVSLRNDPSLPKNCQLLCMDCPPLGSAEDSAHAAAPRAFSTSAAPPEPLNFGVLFAEVATSKKNEQFLHIPVPRSPPLPAPAAQGDDCVQESFQDATVLTFGAKREATAHGGGKTCDEMIKNIRMRHASGTFCTLVLPTKTWGQVVDEHKAFLPQVSELHGELRLRRLMGNAPCGVPIELLLES</sequence>
<dbReference type="Proteomes" id="UP000002640">
    <property type="component" value="Unassembled WGS sequence"/>
</dbReference>
<evidence type="ECO:0000313" key="2">
    <source>
        <dbReference type="EMBL" id="EGZ16021.1"/>
    </source>
</evidence>
<evidence type="ECO:0000256" key="1">
    <source>
        <dbReference type="SAM" id="MobiDB-lite"/>
    </source>
</evidence>
<name>G4ZM54_PHYSP</name>
<accession>G4ZM54</accession>
<organism evidence="2 3">
    <name type="scientific">Phytophthora sojae (strain P6497)</name>
    <name type="common">Soybean stem and root rot agent</name>
    <name type="synonym">Phytophthora megasperma f. sp. glycines</name>
    <dbReference type="NCBI Taxonomy" id="1094619"/>
    <lineage>
        <taxon>Eukaryota</taxon>
        <taxon>Sar</taxon>
        <taxon>Stramenopiles</taxon>
        <taxon>Oomycota</taxon>
        <taxon>Peronosporomycetes</taxon>
        <taxon>Peronosporales</taxon>
        <taxon>Peronosporaceae</taxon>
        <taxon>Phytophthora</taxon>
    </lineage>
</organism>
<keyword evidence="3" id="KW-1185">Reference proteome</keyword>
<dbReference type="KEGG" id="psoj:PHYSODRAFT_510221"/>
<evidence type="ECO:0000313" key="3">
    <source>
        <dbReference type="Proteomes" id="UP000002640"/>
    </source>
</evidence>
<dbReference type="GeneID" id="20659092"/>
<dbReference type="EMBL" id="JH159155">
    <property type="protein sequence ID" value="EGZ16021.1"/>
    <property type="molecule type" value="Genomic_DNA"/>
</dbReference>
<feature type="region of interest" description="Disordered" evidence="1">
    <location>
        <begin position="100"/>
        <end position="137"/>
    </location>
</feature>
<dbReference type="RefSeq" id="XP_009529770.1">
    <property type="nucleotide sequence ID" value="XM_009531475.1"/>
</dbReference>
<proteinExistence type="predicted"/>
<dbReference type="AlphaFoldDB" id="G4ZM54"/>
<protein>
    <submittedName>
        <fullName evidence="2">Uncharacterized protein</fullName>
    </submittedName>
</protein>